<accession>A0A803XZF5</accession>
<keyword evidence="1 7" id="KW-0732">Signal</keyword>
<keyword evidence="10" id="KW-1185">Reference proteome</keyword>
<keyword evidence="6" id="KW-0812">Transmembrane</keyword>
<evidence type="ECO:0000256" key="6">
    <source>
        <dbReference type="SAM" id="Phobius"/>
    </source>
</evidence>
<dbReference type="InterPro" id="IPR003599">
    <property type="entry name" value="Ig_sub"/>
</dbReference>
<dbReference type="Pfam" id="PF00047">
    <property type="entry name" value="ig"/>
    <property type="match status" value="1"/>
</dbReference>
<dbReference type="InterPro" id="IPR050412">
    <property type="entry name" value="Ig-like_Receptors_ImmuneReg"/>
</dbReference>
<name>A0A803XZF5_MELGA</name>
<feature type="signal peptide" evidence="7">
    <location>
        <begin position="1"/>
        <end position="20"/>
    </location>
</feature>
<dbReference type="FunFam" id="2.60.40.10:FF:000049">
    <property type="entry name" value="Leukocyte immunoglobulin-like receptor subfamily B member 1"/>
    <property type="match status" value="1"/>
</dbReference>
<reference evidence="9" key="2">
    <citation type="submission" date="2025-08" db="UniProtKB">
        <authorList>
            <consortium name="Ensembl"/>
        </authorList>
    </citation>
    <scope>IDENTIFICATION</scope>
</reference>
<keyword evidence="2" id="KW-0677">Repeat</keyword>
<evidence type="ECO:0000259" key="8">
    <source>
        <dbReference type="SMART" id="SM00409"/>
    </source>
</evidence>
<keyword evidence="5" id="KW-0393">Immunoglobulin domain</keyword>
<dbReference type="GeneTree" id="ENSGT01100000263478"/>
<dbReference type="PANTHER" id="PTHR11738">
    <property type="entry name" value="MHC CLASS I NK CELL RECEPTOR"/>
    <property type="match status" value="1"/>
</dbReference>
<evidence type="ECO:0000256" key="3">
    <source>
        <dbReference type="ARBA" id="ARBA00023157"/>
    </source>
</evidence>
<proteinExistence type="predicted"/>
<gene>
    <name evidence="9" type="primary">LOC100541291</name>
</gene>
<dbReference type="InterPro" id="IPR036179">
    <property type="entry name" value="Ig-like_dom_sf"/>
</dbReference>
<dbReference type="GO" id="GO:0002764">
    <property type="term" value="P:immune response-regulating signaling pathway"/>
    <property type="evidence" value="ECO:0007669"/>
    <property type="project" value="TreeGrafter"/>
</dbReference>
<reference evidence="9" key="3">
    <citation type="submission" date="2025-09" db="UniProtKB">
        <authorList>
            <consortium name="Ensembl"/>
        </authorList>
    </citation>
    <scope>IDENTIFICATION</scope>
</reference>
<feature type="domain" description="Immunoglobulin" evidence="8">
    <location>
        <begin position="31"/>
        <end position="115"/>
    </location>
</feature>
<dbReference type="SMART" id="SM00409">
    <property type="entry name" value="IG"/>
    <property type="match status" value="2"/>
</dbReference>
<dbReference type="PANTHER" id="PTHR11738:SF186">
    <property type="entry name" value="OSTEOCLAST-ASSOCIATED IMMUNOGLOBULIN-LIKE RECEPTOR"/>
    <property type="match status" value="1"/>
</dbReference>
<dbReference type="InterPro" id="IPR013151">
    <property type="entry name" value="Immunoglobulin_dom"/>
</dbReference>
<feature type="transmembrane region" description="Helical" evidence="6">
    <location>
        <begin position="269"/>
        <end position="291"/>
    </location>
</feature>
<dbReference type="Gene3D" id="2.60.40.10">
    <property type="entry name" value="Immunoglobulins"/>
    <property type="match status" value="2"/>
</dbReference>
<keyword evidence="6" id="KW-0472">Membrane</keyword>
<evidence type="ECO:0000256" key="1">
    <source>
        <dbReference type="ARBA" id="ARBA00022729"/>
    </source>
</evidence>
<feature type="domain" description="Immunoglobulin" evidence="8">
    <location>
        <begin position="127"/>
        <end position="212"/>
    </location>
</feature>
<evidence type="ECO:0000256" key="2">
    <source>
        <dbReference type="ARBA" id="ARBA00022737"/>
    </source>
</evidence>
<dbReference type="SUPFAM" id="SSF48726">
    <property type="entry name" value="Immunoglobulin"/>
    <property type="match status" value="2"/>
</dbReference>
<dbReference type="FunFam" id="2.60.40.10:FF:000033">
    <property type="entry name" value="Killer cell immunoglobulin-like receptor"/>
    <property type="match status" value="1"/>
</dbReference>
<evidence type="ECO:0000256" key="5">
    <source>
        <dbReference type="ARBA" id="ARBA00023319"/>
    </source>
</evidence>
<reference evidence="9" key="1">
    <citation type="journal article" date="2010" name="PLoS Biol.">
        <title>Multi-platform next-generation sequencing of the domestic turkey (Meleagris gallopavo): genome assembly and analysis.</title>
        <authorList>
            <person name="Dalloul R.A."/>
            <person name="Long J.A."/>
            <person name="Zimin A.V."/>
            <person name="Aslam L."/>
            <person name="Beal K."/>
            <person name="Blomberg L.A."/>
            <person name="Bouffard P."/>
            <person name="Burt D.W."/>
            <person name="Crasta O."/>
            <person name="Crooijmans R.P."/>
            <person name="Cooper K."/>
            <person name="Coulombe R.A."/>
            <person name="De S."/>
            <person name="Delany M.E."/>
            <person name="Dodgson J.B."/>
            <person name="Dong J.J."/>
            <person name="Evans C."/>
            <person name="Frederickson K.M."/>
            <person name="Flicek P."/>
            <person name="Florea L."/>
            <person name="Folkerts O."/>
            <person name="Groenen M.A."/>
            <person name="Harkins T.T."/>
            <person name="Herrero J."/>
            <person name="Hoffmann S."/>
            <person name="Megens H.J."/>
            <person name="Jiang A."/>
            <person name="de Jong P."/>
            <person name="Kaiser P."/>
            <person name="Kim H."/>
            <person name="Kim K.W."/>
            <person name="Kim S."/>
            <person name="Langenberger D."/>
            <person name="Lee M.K."/>
            <person name="Lee T."/>
            <person name="Mane S."/>
            <person name="Marcais G."/>
            <person name="Marz M."/>
            <person name="McElroy A.P."/>
            <person name="Modise T."/>
            <person name="Nefedov M."/>
            <person name="Notredame C."/>
            <person name="Paton I.R."/>
            <person name="Payne W.S."/>
            <person name="Pertea G."/>
            <person name="Prickett D."/>
            <person name="Puiu D."/>
            <person name="Qioa D."/>
            <person name="Raineri E."/>
            <person name="Ruffier M."/>
            <person name="Salzberg S.L."/>
            <person name="Schatz M.C."/>
            <person name="Scheuring C."/>
            <person name="Schmidt C.J."/>
            <person name="Schroeder S."/>
            <person name="Searle S.M."/>
            <person name="Smith E.J."/>
            <person name="Smith J."/>
            <person name="Sonstegard T.S."/>
            <person name="Stadler P.F."/>
            <person name="Tafer H."/>
            <person name="Tu Z.J."/>
            <person name="Van Tassell C.P."/>
            <person name="Vilella A.J."/>
            <person name="Williams K.P."/>
            <person name="Yorke J.A."/>
            <person name="Zhang L."/>
            <person name="Zhang H.B."/>
            <person name="Zhang X."/>
            <person name="Zhang Y."/>
            <person name="Reed K.M."/>
        </authorList>
    </citation>
    <scope>NUCLEOTIDE SEQUENCE [LARGE SCALE GENOMIC DNA]</scope>
</reference>
<dbReference type="Proteomes" id="UP000001645">
    <property type="component" value="Unplaced"/>
</dbReference>
<dbReference type="Ensembl" id="ENSMGAT00000032081.1">
    <property type="protein sequence ID" value="ENSMGAP00000024901.1"/>
    <property type="gene ID" value="ENSMGAG00000020594.1"/>
</dbReference>
<keyword evidence="6" id="KW-1133">Transmembrane helix</keyword>
<evidence type="ECO:0000313" key="10">
    <source>
        <dbReference type="Proteomes" id="UP000001645"/>
    </source>
</evidence>
<evidence type="ECO:0000256" key="4">
    <source>
        <dbReference type="ARBA" id="ARBA00023180"/>
    </source>
</evidence>
<dbReference type="Pfam" id="PF13895">
    <property type="entry name" value="Ig_2"/>
    <property type="match status" value="1"/>
</dbReference>
<dbReference type="AlphaFoldDB" id="A0A803XZF5"/>
<evidence type="ECO:0000313" key="9">
    <source>
        <dbReference type="Ensembl" id="ENSMGAP00000024901.1"/>
    </source>
</evidence>
<dbReference type="InterPro" id="IPR013783">
    <property type="entry name" value="Ig-like_fold"/>
</dbReference>
<keyword evidence="3" id="KW-1015">Disulfide bond</keyword>
<sequence>MAPMALALILGWWLVAASRAQQLPPPSLSLHPSQGIEVGDNVTLRCHLPRPAAWVQLCQEGGFTPCMKKYDVQDMAVFSFAVTKWVHTGTYRCQYRASEPAETSEKSDPVELVVTDHCFSPPGISVSPTGRVGMGANITIRCRNSYQGATFLHKDGHSAPIQQQDSDGGGTATFTLFGVTPADTGTYRCSYHPKGYPFLSSPLGESVTLEVTPTPALPGRSEIHNWVSPASSTLDSVPASSSYAGGGWSWEHPNSQTTQHPMGESHGNLVLAVLRVCAAALVFSLGVFFVLSARNLWVRRDGSPAGEKVK</sequence>
<dbReference type="InParanoid" id="A0A803XZF5"/>
<protein>
    <recommendedName>
        <fullName evidence="8">Immunoglobulin domain-containing protein</fullName>
    </recommendedName>
</protein>
<organism evidence="9 10">
    <name type="scientific">Meleagris gallopavo</name>
    <name type="common">Wild turkey</name>
    <dbReference type="NCBI Taxonomy" id="9103"/>
    <lineage>
        <taxon>Eukaryota</taxon>
        <taxon>Metazoa</taxon>
        <taxon>Chordata</taxon>
        <taxon>Craniata</taxon>
        <taxon>Vertebrata</taxon>
        <taxon>Euteleostomi</taxon>
        <taxon>Archelosauria</taxon>
        <taxon>Archosauria</taxon>
        <taxon>Dinosauria</taxon>
        <taxon>Saurischia</taxon>
        <taxon>Theropoda</taxon>
        <taxon>Coelurosauria</taxon>
        <taxon>Aves</taxon>
        <taxon>Neognathae</taxon>
        <taxon>Galloanserae</taxon>
        <taxon>Galliformes</taxon>
        <taxon>Phasianidae</taxon>
        <taxon>Meleagridinae</taxon>
        <taxon>Meleagris</taxon>
    </lineage>
</organism>
<keyword evidence="4" id="KW-0325">Glycoprotein</keyword>
<feature type="chain" id="PRO_5032345317" description="Immunoglobulin domain-containing protein" evidence="7">
    <location>
        <begin position="21"/>
        <end position="310"/>
    </location>
</feature>
<evidence type="ECO:0000256" key="7">
    <source>
        <dbReference type="SAM" id="SignalP"/>
    </source>
</evidence>